<evidence type="ECO:0000313" key="2">
    <source>
        <dbReference type="EMBL" id="XBL99327.1"/>
    </source>
</evidence>
<protein>
    <submittedName>
        <fullName evidence="2">Uncharacterized protein</fullName>
    </submittedName>
</protein>
<reference evidence="2" key="1">
    <citation type="submission" date="2024-05" db="EMBL/GenBank/DDBJ databases">
        <authorList>
            <person name="Yang L."/>
            <person name="Pan L."/>
        </authorList>
    </citation>
    <scope>NUCLEOTIDE SEQUENCE</scope>
    <source>
        <strain evidence="2">FCG-7</strain>
    </source>
</reference>
<organism evidence="2">
    <name type="scientific">Chitinibacter mangrovi</name>
    <dbReference type="NCBI Taxonomy" id="3153927"/>
    <lineage>
        <taxon>Bacteria</taxon>
        <taxon>Pseudomonadati</taxon>
        <taxon>Pseudomonadota</taxon>
        <taxon>Betaproteobacteria</taxon>
        <taxon>Neisseriales</taxon>
        <taxon>Chitinibacteraceae</taxon>
        <taxon>Chitinibacter</taxon>
    </lineage>
</organism>
<dbReference type="KEGG" id="cmav:ABHF33_09605"/>
<proteinExistence type="predicted"/>
<dbReference type="RefSeq" id="WP_348943757.1">
    <property type="nucleotide sequence ID" value="NZ_CP157355.1"/>
</dbReference>
<dbReference type="AlphaFoldDB" id="A0AAU7F6W1"/>
<feature type="signal peptide" evidence="1">
    <location>
        <begin position="1"/>
        <end position="24"/>
    </location>
</feature>
<dbReference type="EMBL" id="CP157355">
    <property type="protein sequence ID" value="XBL99327.1"/>
    <property type="molecule type" value="Genomic_DNA"/>
</dbReference>
<feature type="chain" id="PRO_5043783890" evidence="1">
    <location>
        <begin position="25"/>
        <end position="142"/>
    </location>
</feature>
<keyword evidence="1" id="KW-0732">Signal</keyword>
<gene>
    <name evidence="2" type="ORF">ABHF33_09605</name>
</gene>
<accession>A0AAU7F6W1</accession>
<name>A0AAU7F6W1_9NEIS</name>
<evidence type="ECO:0000256" key="1">
    <source>
        <dbReference type="SAM" id="SignalP"/>
    </source>
</evidence>
<sequence length="142" mass="17014">MWTLSIQASLAALALSAISWSAQAADVGVSIRVGDPDFYGQIEIGERFRPRVIYEQPQIIHRTRYVYEPVYLRVPPGHARHWSRHCGRYRACARPVYFVQDGWYRDTYRHRGHWRDRDDWHKDYRGRRDDAHPRHHGRHHDD</sequence>